<name>A0ABD8A814_9EURY</name>
<keyword evidence="3" id="KW-1185">Reference proteome</keyword>
<dbReference type="Proteomes" id="UP001626603">
    <property type="component" value="Chromosome"/>
</dbReference>
<dbReference type="SUPFAM" id="SSF48208">
    <property type="entry name" value="Six-hairpin glycosidases"/>
    <property type="match status" value="1"/>
</dbReference>
<gene>
    <name evidence="2" type="ORF">R6Y95_09085</name>
</gene>
<evidence type="ECO:0000313" key="3">
    <source>
        <dbReference type="Proteomes" id="UP001626603"/>
    </source>
</evidence>
<proteinExistence type="predicted"/>
<evidence type="ECO:0000256" key="1">
    <source>
        <dbReference type="SAM" id="MobiDB-lite"/>
    </source>
</evidence>
<protein>
    <submittedName>
        <fullName evidence="2">Uncharacterized protein</fullName>
    </submittedName>
</protein>
<evidence type="ECO:0000313" key="2">
    <source>
        <dbReference type="EMBL" id="WOX55612.1"/>
    </source>
</evidence>
<sequence length="391" mass="42960">MRDDASTAAVRDLMAEFAARTGLDPSGIRPRRYLWTDAYAVCNYLGLFRRTGDASYRDLALRLVDQVHHILGRHRDDDRRTGWISGLSEKEGEAHPTRGGLRIGKPLPERGPGEPFDEQLEWDRDGQYYHYLTKWMHALNRVRRVTGDPAYTRWAAELAKTAHAAFTYVPASGGGKRMYWKMSIDLSRPLVPAMGQHDPLDGFVTYSELQMAGGSGCGGSLQSDLSPEIVDMAGICREGGLATDDPLGIGGLLFDAGRVVEMMIRGGFAYIDLLASVLDAARTGLAAFVGSGALEYPAAYRLAFREFGLSIGLSGVDALVERIRENPDLFGRQSPVQRRAGALVEYVPLAGRIERFWMDAGNRQTGTWTGNREINTVMLATSLAPGEFLAI</sequence>
<dbReference type="AlphaFoldDB" id="A0ABD8A814"/>
<feature type="region of interest" description="Disordered" evidence="1">
    <location>
        <begin position="88"/>
        <end position="117"/>
    </location>
</feature>
<dbReference type="InterPro" id="IPR008928">
    <property type="entry name" value="6-hairpin_glycosidase_sf"/>
</dbReference>
<organism evidence="2 3">
    <name type="scientific">Methanoculleus palmolei</name>
    <dbReference type="NCBI Taxonomy" id="72612"/>
    <lineage>
        <taxon>Archaea</taxon>
        <taxon>Methanobacteriati</taxon>
        <taxon>Methanobacteriota</taxon>
        <taxon>Stenosarchaea group</taxon>
        <taxon>Methanomicrobia</taxon>
        <taxon>Methanomicrobiales</taxon>
        <taxon>Methanomicrobiaceae</taxon>
        <taxon>Methanoculleus</taxon>
    </lineage>
</organism>
<dbReference type="EMBL" id="CP137641">
    <property type="protein sequence ID" value="WOX55612.1"/>
    <property type="molecule type" value="Genomic_DNA"/>
</dbReference>
<reference evidence="2 3" key="1">
    <citation type="submission" date="2023-10" db="EMBL/GenBank/DDBJ databases">
        <title>The complete genome sequence of Methanoculleus palmolei DSM 4273.</title>
        <authorList>
            <person name="Lai S.-J."/>
            <person name="You Y.-T."/>
            <person name="Chen S.-C."/>
        </authorList>
    </citation>
    <scope>NUCLEOTIDE SEQUENCE [LARGE SCALE GENOMIC DNA]</scope>
    <source>
        <strain evidence="2 3">DSM 4273</strain>
    </source>
</reference>
<accession>A0ABD8A814</accession>